<dbReference type="AlphaFoldDB" id="A0A9X9MHE8"/>
<organism evidence="1 2">
    <name type="scientific">Blumeria graminis f. sp. tritici</name>
    <dbReference type="NCBI Taxonomy" id="62690"/>
    <lineage>
        <taxon>Eukaryota</taxon>
        <taxon>Fungi</taxon>
        <taxon>Dikarya</taxon>
        <taxon>Ascomycota</taxon>
        <taxon>Pezizomycotina</taxon>
        <taxon>Leotiomycetes</taxon>
        <taxon>Erysiphales</taxon>
        <taxon>Erysiphaceae</taxon>
        <taxon>Blumeria</taxon>
    </lineage>
</organism>
<dbReference type="PANTHER" id="PTHR37049">
    <property type="entry name" value="PEPTIDASE S41 FAMILY PROTEIN"/>
    <property type="match status" value="1"/>
</dbReference>
<keyword evidence="2" id="KW-1185">Reference proteome</keyword>
<proteinExistence type="predicted"/>
<protein>
    <submittedName>
        <fullName evidence="1">Bgt-50045</fullName>
    </submittedName>
</protein>
<accession>A0A9X9MHE8</accession>
<dbReference type="Proteomes" id="UP000324639">
    <property type="component" value="Chromosome Bgt_-06"/>
</dbReference>
<gene>
    <name evidence="1" type="ORF">BGT96224V316_LOCUS4272</name>
</gene>
<reference evidence="1 2" key="1">
    <citation type="submission" date="2018-08" db="EMBL/GenBank/DDBJ databases">
        <authorList>
            <person name="Muller C M."/>
        </authorList>
    </citation>
    <scope>NUCLEOTIDE SEQUENCE [LARGE SCALE GENOMIC DNA]</scope>
</reference>
<dbReference type="EMBL" id="LR026989">
    <property type="protein sequence ID" value="VDB88028.1"/>
    <property type="molecule type" value="Genomic_DNA"/>
</dbReference>
<sequence length="137" mass="14913">MRNQGGVKSIAMGGRPKEGLIQGVGGIKGGVIYSLKHIFQYAQAAVHCATEAQAEILNQLSLLPSQRSLAAYVNIRHSISSRNLADGLPYNYDREESECRLFYTADMVYDVTALWKAAADAAFNDKGCAYGSLPKRL</sequence>
<evidence type="ECO:0000313" key="1">
    <source>
        <dbReference type="EMBL" id="VDB88028.1"/>
    </source>
</evidence>
<name>A0A9X9MHE8_BLUGR</name>
<evidence type="ECO:0000313" key="2">
    <source>
        <dbReference type="Proteomes" id="UP000324639"/>
    </source>
</evidence>
<dbReference type="PANTHER" id="PTHR37049:SF4">
    <property type="entry name" value="RHODANESE DOMAIN-CONTAINING PROTEIN"/>
    <property type="match status" value="1"/>
</dbReference>
<dbReference type="InterPro" id="IPR052766">
    <property type="entry name" value="S41A_metabolite_peptidase"/>
</dbReference>